<reference evidence="1" key="1">
    <citation type="submission" date="2010-07" db="EMBL/GenBank/DDBJ databases">
        <authorList>
            <person name="Muzny D."/>
            <person name="Qin X."/>
            <person name="Deng J."/>
            <person name="Jiang H."/>
            <person name="Liu Y."/>
            <person name="Qu J."/>
            <person name="Song X.-Z."/>
            <person name="Zhang L."/>
            <person name="Thornton R."/>
            <person name="Coyle M."/>
            <person name="Francisco L."/>
            <person name="Jackson L."/>
            <person name="Javaid M."/>
            <person name="Korchina V."/>
            <person name="Kovar C."/>
            <person name="Mata R."/>
            <person name="Mathew T."/>
            <person name="Ngo R."/>
            <person name="Nguyen L."/>
            <person name="Nguyen N."/>
            <person name="Okwuonu G."/>
            <person name="Ongeri F."/>
            <person name="Pham C."/>
            <person name="Simmons D."/>
            <person name="Wilczek-Boney K."/>
            <person name="Hale W."/>
            <person name="Jakkamsetti A."/>
            <person name="Pham P."/>
            <person name="Ruth R."/>
            <person name="San Lucas F."/>
            <person name="Warren J."/>
            <person name="Zhang J."/>
            <person name="Zhao Z."/>
            <person name="Zhou C."/>
            <person name="Zhu D."/>
            <person name="Lee S."/>
            <person name="Bess C."/>
            <person name="Blankenburg K."/>
            <person name="Forbes L."/>
            <person name="Fu Q."/>
            <person name="Gubbala S."/>
            <person name="Hirani K."/>
            <person name="Jayaseelan J.C."/>
            <person name="Lara F."/>
            <person name="Munidasa M."/>
            <person name="Palculict T."/>
            <person name="Patil S."/>
            <person name="Pu L.-L."/>
            <person name="Saada N."/>
            <person name="Tang L."/>
            <person name="Weissenberger G."/>
            <person name="Zhu Y."/>
            <person name="Hemphill L."/>
            <person name="Shang Y."/>
            <person name="Youmans B."/>
            <person name="Ayvaz T."/>
            <person name="Ross M."/>
            <person name="Santibanez J."/>
            <person name="Aqrawi P."/>
            <person name="Gross S."/>
            <person name="Joshi V."/>
            <person name="Fowler G."/>
            <person name="Nazareth L."/>
            <person name="Reid J."/>
            <person name="Worley K."/>
            <person name="Petrosino J."/>
            <person name="Highlander S."/>
            <person name="Gibbs R."/>
        </authorList>
    </citation>
    <scope>NUCLEOTIDE SEQUENCE [LARGE SCALE GENOMIC DNA]</scope>
    <source>
        <strain evidence="1">DSM 16973</strain>
    </source>
</reference>
<dbReference type="BioCyc" id="PMAR862515-HMP:GMOO-344-MONOMER"/>
<dbReference type="EMBL" id="AEEI01000013">
    <property type="protein sequence ID" value="EFM02729.1"/>
    <property type="molecule type" value="Genomic_DNA"/>
</dbReference>
<dbReference type="AlphaFoldDB" id="E0NQ83"/>
<name>E0NQ83_9BACT</name>
<gene>
    <name evidence="1" type="ORF">HMPREF0658_0334</name>
</gene>
<proteinExistence type="predicted"/>
<evidence type="ECO:0000313" key="1">
    <source>
        <dbReference type="EMBL" id="EFM02729.1"/>
    </source>
</evidence>
<dbReference type="eggNOG" id="ENOG502ZQ9K">
    <property type="taxonomic scope" value="Bacteria"/>
</dbReference>
<keyword evidence="2" id="KW-1185">Reference proteome</keyword>
<accession>E0NQ83</accession>
<dbReference type="HOGENOM" id="CLU_808570_0_0_10"/>
<protein>
    <submittedName>
        <fullName evidence="1">Uncharacterized protein</fullName>
    </submittedName>
</protein>
<organism evidence="1 2">
    <name type="scientific">Hoylesella marshii DSM 16973 = JCM 13450</name>
    <dbReference type="NCBI Taxonomy" id="862515"/>
    <lineage>
        <taxon>Bacteria</taxon>
        <taxon>Pseudomonadati</taxon>
        <taxon>Bacteroidota</taxon>
        <taxon>Bacteroidia</taxon>
        <taxon>Bacteroidales</taxon>
        <taxon>Prevotellaceae</taxon>
        <taxon>Hoylesella</taxon>
    </lineage>
</organism>
<comment type="caution">
    <text evidence="1">The sequence shown here is derived from an EMBL/GenBank/DDBJ whole genome shotgun (WGS) entry which is preliminary data.</text>
</comment>
<evidence type="ECO:0000313" key="2">
    <source>
        <dbReference type="Proteomes" id="UP000004394"/>
    </source>
</evidence>
<dbReference type="STRING" id="862515.HMPREF0658_0334"/>
<dbReference type="Proteomes" id="UP000004394">
    <property type="component" value="Unassembled WGS sequence"/>
</dbReference>
<sequence>MINRMHKHHSRRATVFLSVALFLLLVGAWLCYCLFNTRSAQQKSVVLIERATYYDLLINDKQHIYFKAFTPDSTLSEVSADSNRVAKALSYSNGCWFYDMPLLPICNGKLLVMSSPRLPAVVVKPTDLQTLLQKTHDALSQKMERRDAQCTELKYYLDTHNVQDEGYDMIVRQYHKVKAALDSLRNTAQLLSGIKSSDRLSLQYRIRYGVLDAYNPSAKRKIECRVLRHSTDYSVSVLQTNDKITPDGMHPIHLLSLIPRFSAPNDLFFTTSVPNHNHYQFSTQNLSPVVIPTSIRTDSSCSAPDIALCDGAPVFSSRGVLHGFMVGGKLLNLRQIIRFSDEN</sequence>